<reference evidence="1" key="1">
    <citation type="submission" date="2020-11" db="EMBL/GenBank/DDBJ databases">
        <title>Carbohydrate-dependent, anaerobic sulfur respiration: A novel catabolism in halophilic archaea.</title>
        <authorList>
            <person name="Sorokin D.Y."/>
            <person name="Messina E."/>
            <person name="Smedile F."/>
            <person name="La Cono V."/>
            <person name="Hallsworth J.E."/>
            <person name="Yakimov M.M."/>
        </authorList>
    </citation>
    <scope>NUCLEOTIDE SEQUENCE</scope>
    <source>
        <strain evidence="1">AArc-S</strain>
    </source>
</reference>
<evidence type="ECO:0000313" key="2">
    <source>
        <dbReference type="Proteomes" id="UP000663586"/>
    </source>
</evidence>
<sequence>MDGATRRDWERLRMDPDIETDLGYEPAELDVVTVDRPDRDQRLFLPADEDALHEDAFIVADSDAVCDLVEYI</sequence>
<dbReference type="EMBL" id="CP064786">
    <property type="protein sequence ID" value="QSG03715.1"/>
    <property type="molecule type" value="Genomic_DNA"/>
</dbReference>
<dbReference type="AlphaFoldDB" id="A0A897MZB0"/>
<evidence type="ECO:0000313" key="1">
    <source>
        <dbReference type="EMBL" id="QSG03715.1"/>
    </source>
</evidence>
<dbReference type="RefSeq" id="WP_238477761.1">
    <property type="nucleotide sequence ID" value="NZ_CP064786.1"/>
</dbReference>
<organism evidence="1 2">
    <name type="scientific">Natranaeroarchaeum sulfidigenes</name>
    <dbReference type="NCBI Taxonomy" id="2784880"/>
    <lineage>
        <taxon>Archaea</taxon>
        <taxon>Methanobacteriati</taxon>
        <taxon>Methanobacteriota</taxon>
        <taxon>Stenosarchaea group</taxon>
        <taxon>Halobacteria</taxon>
        <taxon>Halobacteriales</taxon>
        <taxon>Natronoarchaeaceae</taxon>
        <taxon>Natranaeroarchaeum</taxon>
    </lineage>
</organism>
<keyword evidence="2" id="KW-1185">Reference proteome</keyword>
<dbReference type="Proteomes" id="UP000663586">
    <property type="component" value="Chromosome"/>
</dbReference>
<proteinExistence type="predicted"/>
<gene>
    <name evidence="1" type="ORF">AArcS_2519</name>
</gene>
<dbReference type="KEGG" id="hara:AArcS_2519"/>
<name>A0A897MZB0_9EURY</name>
<accession>A0A897MZB0</accession>
<protein>
    <submittedName>
        <fullName evidence="1">Uncharacterized protein</fullName>
    </submittedName>
</protein>
<dbReference type="GeneID" id="70685900"/>